<dbReference type="GO" id="GO:0005634">
    <property type="term" value="C:nucleus"/>
    <property type="evidence" value="ECO:0007669"/>
    <property type="project" value="UniProtKB-SubCell"/>
</dbReference>
<proteinExistence type="predicted"/>
<reference evidence="6 7" key="1">
    <citation type="journal article" date="2013" name="Genome Biol.">
        <title>Genome of Acanthamoeba castellanii highlights extensive lateral gene transfer and early evolution of tyrosine kinase signaling.</title>
        <authorList>
            <person name="Clarke M."/>
            <person name="Lohan A.J."/>
            <person name="Liu B."/>
            <person name="Lagkouvardos I."/>
            <person name="Roy S."/>
            <person name="Zafar N."/>
            <person name="Bertelli C."/>
            <person name="Schilde C."/>
            <person name="Kianianmomeni A."/>
            <person name="Burglin T.R."/>
            <person name="Frech C."/>
            <person name="Turcotte B."/>
            <person name="Kopec K.O."/>
            <person name="Synnott J.M."/>
            <person name="Choo C."/>
            <person name="Paponov I."/>
            <person name="Finkler A."/>
            <person name="Soon Heng Tan C."/>
            <person name="Hutchins A.P."/>
            <person name="Weinmeier T."/>
            <person name="Rattei T."/>
            <person name="Chu J.S."/>
            <person name="Gimenez G."/>
            <person name="Irimia M."/>
            <person name="Rigden D.J."/>
            <person name="Fitzpatrick D.A."/>
            <person name="Lorenzo-Morales J."/>
            <person name="Bateman A."/>
            <person name="Chiu C.H."/>
            <person name="Tang P."/>
            <person name="Hegemann P."/>
            <person name="Fromm H."/>
            <person name="Raoult D."/>
            <person name="Greub G."/>
            <person name="Miranda-Saavedra D."/>
            <person name="Chen N."/>
            <person name="Nash P."/>
            <person name="Ginger M.L."/>
            <person name="Horn M."/>
            <person name="Schaap P."/>
            <person name="Caler L."/>
            <person name="Loftus B."/>
        </authorList>
    </citation>
    <scope>NUCLEOTIDE SEQUENCE [LARGE SCALE GENOMIC DNA]</scope>
    <source>
        <strain evidence="6 7">Neff</strain>
    </source>
</reference>
<evidence type="ECO:0000313" key="7">
    <source>
        <dbReference type="Proteomes" id="UP000011083"/>
    </source>
</evidence>
<evidence type="ECO:0000256" key="1">
    <source>
        <dbReference type="ARBA" id="ARBA00004123"/>
    </source>
</evidence>
<dbReference type="Gene3D" id="3.30.565.10">
    <property type="entry name" value="Histidine kinase-like ATPase, C-terminal domain"/>
    <property type="match status" value="1"/>
</dbReference>
<dbReference type="GeneID" id="14913120"/>
<dbReference type="Pfam" id="PF17942">
    <property type="entry name" value="Morc6_S5"/>
    <property type="match status" value="1"/>
</dbReference>
<accession>L8GLC6</accession>
<evidence type="ECO:0000256" key="3">
    <source>
        <dbReference type="ARBA" id="ARBA00023242"/>
    </source>
</evidence>
<dbReference type="Proteomes" id="UP000011083">
    <property type="component" value="Unassembled WGS sequence"/>
</dbReference>
<dbReference type="GO" id="GO:0016887">
    <property type="term" value="F:ATP hydrolysis activity"/>
    <property type="evidence" value="ECO:0007669"/>
    <property type="project" value="InterPro"/>
</dbReference>
<evidence type="ECO:0000313" key="6">
    <source>
        <dbReference type="EMBL" id="ELR13006.1"/>
    </source>
</evidence>
<dbReference type="SUPFAM" id="SSF55874">
    <property type="entry name" value="ATPase domain of HSP90 chaperone/DNA topoisomerase II/histidine kinase"/>
    <property type="match status" value="1"/>
</dbReference>
<dbReference type="OrthoDB" id="757982at2759"/>
<dbReference type="EMBL" id="KB008103">
    <property type="protein sequence ID" value="ELR13006.1"/>
    <property type="molecule type" value="Genomic_DNA"/>
</dbReference>
<keyword evidence="2" id="KW-0175">Coiled coil</keyword>
<organism evidence="6 7">
    <name type="scientific">Acanthamoeba castellanii (strain ATCC 30010 / Neff)</name>
    <dbReference type="NCBI Taxonomy" id="1257118"/>
    <lineage>
        <taxon>Eukaryota</taxon>
        <taxon>Amoebozoa</taxon>
        <taxon>Discosea</taxon>
        <taxon>Longamoebia</taxon>
        <taxon>Centramoebida</taxon>
        <taxon>Acanthamoebidae</taxon>
        <taxon>Acanthamoeba</taxon>
    </lineage>
</organism>
<feature type="non-terminal residue" evidence="6">
    <location>
        <position position="1"/>
    </location>
</feature>
<evidence type="ECO:0000259" key="5">
    <source>
        <dbReference type="Pfam" id="PF17942"/>
    </source>
</evidence>
<keyword evidence="3" id="KW-0539">Nucleus</keyword>
<dbReference type="InterPro" id="IPR045261">
    <property type="entry name" value="MORC_ATPase"/>
</dbReference>
<dbReference type="PANTHER" id="PTHR23336:SF76">
    <property type="entry name" value="MORC S5 DOMAIN-CONTAINING PROTEIN"/>
    <property type="match status" value="1"/>
</dbReference>
<evidence type="ECO:0000256" key="4">
    <source>
        <dbReference type="SAM" id="MobiDB-lite"/>
    </source>
</evidence>
<protein>
    <submittedName>
        <fullName evidence="6">UBA/TSN domain containing protein</fullName>
    </submittedName>
</protein>
<dbReference type="InterPro" id="IPR041006">
    <property type="entry name" value="Morc_S5"/>
</dbReference>
<keyword evidence="7" id="KW-1185">Reference proteome</keyword>
<sequence length="491" mass="55289">QLFSIKPEPGRRSSSARKPDPFVLTFRDDGKGMTPLELHKMLSFGHCDKDQHVSVNGQVMPIGHYGNGFKSGSMRLGKDALVFTKSKKTQSVGLLSQTFLTETNAAEVLVPIVSWDNDTGEAISVGYYGKSLNITPISTSPQLTEAFKANVKVINKYSPYESTAALRVALDKIQSGLGLKHDIQLAKCMWDEVTVAAGHTLAPLYYSLREYTSILYLNPRMQIWIRGHKVQLRKLEHCLYEPRECTYKSKAADGMAEPVTVTLGFNKFSDKEHFGMMIYHRDRLIKCFLHVGYQLSPDSRGVGVIGVLNVNALQPTHNKQSFIMDNNYRLLVNNLKDQLAKYWSTVTSKGTLTEFWHKLSKAKSRGKICIQCTKCMKWRSVNKGEIPELRLPKIEKLIKRNAAADLGDVEKKLEEQVIKIEKRHKDTLTKLRAVKAKELATMTGFPVEKCTAALRVSADNKEIAGQLLFSNKPIPGFDFELYAVVYIRNLI</sequence>
<evidence type="ECO:0000256" key="2">
    <source>
        <dbReference type="ARBA" id="ARBA00023054"/>
    </source>
</evidence>
<dbReference type="VEuPathDB" id="AmoebaDB:ACA1_096790"/>
<dbReference type="KEGG" id="acan:ACA1_096790"/>
<dbReference type="AlphaFoldDB" id="L8GLC6"/>
<dbReference type="InterPro" id="IPR036890">
    <property type="entry name" value="HATPase_C_sf"/>
</dbReference>
<dbReference type="Pfam" id="PF13589">
    <property type="entry name" value="HATPase_c_3"/>
    <property type="match status" value="1"/>
</dbReference>
<dbReference type="RefSeq" id="XP_004335019.1">
    <property type="nucleotide sequence ID" value="XM_004334971.1"/>
</dbReference>
<comment type="subcellular location">
    <subcellularLocation>
        <location evidence="1">Nucleus</location>
    </subcellularLocation>
</comment>
<gene>
    <name evidence="6" type="ORF">ACA1_096790</name>
</gene>
<name>L8GLC6_ACACF</name>
<feature type="region of interest" description="Disordered" evidence="4">
    <location>
        <begin position="1"/>
        <end position="21"/>
    </location>
</feature>
<dbReference type="PANTHER" id="PTHR23336">
    <property type="entry name" value="ZINC FINGER CW-TYPE COILED-COIL DOMAIN PROTEIN 3"/>
    <property type="match status" value="1"/>
</dbReference>
<feature type="domain" description="Morc S5" evidence="5">
    <location>
        <begin position="206"/>
        <end position="343"/>
    </location>
</feature>